<dbReference type="PANTHER" id="PTHR13097:SF7">
    <property type="entry name" value="GENERAL TRANSCRIPTION FACTOR IIE SUBUNIT 1"/>
    <property type="match status" value="1"/>
</dbReference>
<dbReference type="Gene3D" id="3.30.40.10">
    <property type="entry name" value="Zinc/RING finger domain, C3HC4 (zinc finger)"/>
    <property type="match status" value="1"/>
</dbReference>
<dbReference type="Gramene" id="RZC55052">
    <property type="protein sequence ID" value="RZC55052"/>
    <property type="gene ID" value="C5167_013910"/>
</dbReference>
<organism evidence="1 2">
    <name type="scientific">Papaver somniferum</name>
    <name type="common">Opium poppy</name>
    <dbReference type="NCBI Taxonomy" id="3469"/>
    <lineage>
        <taxon>Eukaryota</taxon>
        <taxon>Viridiplantae</taxon>
        <taxon>Streptophyta</taxon>
        <taxon>Embryophyta</taxon>
        <taxon>Tracheophyta</taxon>
        <taxon>Spermatophyta</taxon>
        <taxon>Magnoliopsida</taxon>
        <taxon>Ranunculales</taxon>
        <taxon>Papaveraceae</taxon>
        <taxon>Papaveroideae</taxon>
        <taxon>Papaver</taxon>
    </lineage>
</organism>
<dbReference type="InterPro" id="IPR013083">
    <property type="entry name" value="Znf_RING/FYVE/PHD"/>
</dbReference>
<evidence type="ECO:0000313" key="2">
    <source>
        <dbReference type="Proteomes" id="UP000316621"/>
    </source>
</evidence>
<accession>A0A4Y7J4S3</accession>
<reference evidence="1 2" key="1">
    <citation type="journal article" date="2018" name="Science">
        <title>The opium poppy genome and morphinan production.</title>
        <authorList>
            <person name="Guo L."/>
            <person name="Winzer T."/>
            <person name="Yang X."/>
            <person name="Li Y."/>
            <person name="Ning Z."/>
            <person name="He Z."/>
            <person name="Teodor R."/>
            <person name="Lu Y."/>
            <person name="Bowser T.A."/>
            <person name="Graham I.A."/>
            <person name="Ye K."/>
        </authorList>
    </citation>
    <scope>NUCLEOTIDE SEQUENCE [LARGE SCALE GENOMIC DNA]</scope>
    <source>
        <strain evidence="2">cv. HN1</strain>
        <tissue evidence="1">Leaves</tissue>
    </source>
</reference>
<dbReference type="InterPro" id="IPR039997">
    <property type="entry name" value="TFE"/>
</dbReference>
<keyword evidence="2" id="KW-1185">Reference proteome</keyword>
<evidence type="ECO:0000313" key="1">
    <source>
        <dbReference type="EMBL" id="RZC55052.1"/>
    </source>
</evidence>
<name>A0A4Y7J4S3_PAPSO</name>
<proteinExistence type="predicted"/>
<dbReference type="Proteomes" id="UP000316621">
    <property type="component" value="Chromosome 3"/>
</dbReference>
<dbReference type="STRING" id="3469.A0A4Y7J4S3"/>
<dbReference type="SUPFAM" id="SSF57783">
    <property type="entry name" value="Zinc beta-ribbon"/>
    <property type="match status" value="1"/>
</dbReference>
<dbReference type="AlphaFoldDB" id="A0A4Y7J4S3"/>
<sequence length="149" mass="16748">MKKKLKAELDYVNTVQEYLCPGCKKRYNALDALHLISSTGEGFHCENCDGKLVAEGDDLAAKKLRDMLKRKDETTAETIGGTTQECRAQVTIEEKVDRGATSADLKIGEEEEKDIQAEYYKAYYEALMKRQQEAAKMNQQEPTSSGNEI</sequence>
<protein>
    <recommendedName>
        <fullName evidence="3">Transcription initiation factor IIE subunit alpha N-terminal domain-containing protein</fullName>
    </recommendedName>
</protein>
<gene>
    <name evidence="1" type="ORF">C5167_013910</name>
</gene>
<dbReference type="EMBL" id="CM010717">
    <property type="protein sequence ID" value="RZC55052.1"/>
    <property type="molecule type" value="Genomic_DNA"/>
</dbReference>
<dbReference type="GO" id="GO:0005673">
    <property type="term" value="C:transcription factor TFIIE complex"/>
    <property type="evidence" value="ECO:0007669"/>
    <property type="project" value="TreeGrafter"/>
</dbReference>
<dbReference type="PANTHER" id="PTHR13097">
    <property type="entry name" value="TRANSCRIPTION INITIATION FACTOR IIE, ALPHA SUBUNIT"/>
    <property type="match status" value="1"/>
</dbReference>
<dbReference type="FunFam" id="3.30.40.10:FF:000269">
    <property type="entry name" value="Transcription initiation factor IIE subunit alpha"/>
    <property type="match status" value="1"/>
</dbReference>
<evidence type="ECO:0008006" key="3">
    <source>
        <dbReference type="Google" id="ProtNLM"/>
    </source>
</evidence>
<dbReference type="GO" id="GO:0006367">
    <property type="term" value="P:transcription initiation at RNA polymerase II promoter"/>
    <property type="evidence" value="ECO:0007669"/>
    <property type="project" value="TreeGrafter"/>
</dbReference>